<dbReference type="InterPro" id="IPR012318">
    <property type="entry name" value="HTH_CRP"/>
</dbReference>
<keyword evidence="2" id="KW-0238">DNA-binding</keyword>
<dbReference type="PROSITE" id="PS50042">
    <property type="entry name" value="CNMP_BINDING_3"/>
    <property type="match status" value="1"/>
</dbReference>
<keyword evidence="7" id="KW-1185">Reference proteome</keyword>
<reference evidence="6 7" key="1">
    <citation type="submission" date="2019-01" db="EMBL/GenBank/DDBJ databases">
        <title>Blautia sp. nov. KGMB01111 isolated human feces.</title>
        <authorList>
            <person name="Park J.-E."/>
            <person name="Kim J.-S."/>
            <person name="Park S.-H."/>
        </authorList>
    </citation>
    <scope>NUCLEOTIDE SEQUENCE [LARGE SCALE GENOMIC DNA]</scope>
    <source>
        <strain evidence="6 7">KGMB01111</strain>
    </source>
</reference>
<dbReference type="InterPro" id="IPR036390">
    <property type="entry name" value="WH_DNA-bd_sf"/>
</dbReference>
<dbReference type="AlphaFoldDB" id="A0A4Q1REY1"/>
<dbReference type="SUPFAM" id="SSF46785">
    <property type="entry name" value="Winged helix' DNA-binding domain"/>
    <property type="match status" value="1"/>
</dbReference>
<dbReference type="OrthoDB" id="9774616at2"/>
<evidence type="ECO:0000256" key="2">
    <source>
        <dbReference type="ARBA" id="ARBA00023125"/>
    </source>
</evidence>
<proteinExistence type="predicted"/>
<organism evidence="6 7">
    <name type="scientific">Blautia faecicola</name>
    <dbReference type="NCBI Taxonomy" id="2509240"/>
    <lineage>
        <taxon>Bacteria</taxon>
        <taxon>Bacillati</taxon>
        <taxon>Bacillota</taxon>
        <taxon>Clostridia</taxon>
        <taxon>Lachnospirales</taxon>
        <taxon>Lachnospiraceae</taxon>
        <taxon>Blautia</taxon>
    </lineage>
</organism>
<evidence type="ECO:0000313" key="7">
    <source>
        <dbReference type="Proteomes" id="UP000290106"/>
    </source>
</evidence>
<dbReference type="CDD" id="cd00038">
    <property type="entry name" value="CAP_ED"/>
    <property type="match status" value="1"/>
</dbReference>
<accession>A0A4Q1REY1</accession>
<dbReference type="PANTHER" id="PTHR24567">
    <property type="entry name" value="CRP FAMILY TRANSCRIPTIONAL REGULATORY PROTEIN"/>
    <property type="match status" value="1"/>
</dbReference>
<evidence type="ECO:0000256" key="1">
    <source>
        <dbReference type="ARBA" id="ARBA00023015"/>
    </source>
</evidence>
<dbReference type="InterPro" id="IPR018490">
    <property type="entry name" value="cNMP-bd_dom_sf"/>
</dbReference>
<evidence type="ECO:0000256" key="3">
    <source>
        <dbReference type="ARBA" id="ARBA00023163"/>
    </source>
</evidence>
<evidence type="ECO:0000313" key="6">
    <source>
        <dbReference type="EMBL" id="RXS74120.1"/>
    </source>
</evidence>
<dbReference type="Gene3D" id="2.60.120.10">
    <property type="entry name" value="Jelly Rolls"/>
    <property type="match status" value="1"/>
</dbReference>
<evidence type="ECO:0000259" key="4">
    <source>
        <dbReference type="PROSITE" id="PS50042"/>
    </source>
</evidence>
<gene>
    <name evidence="6" type="ORF">ETP43_01920</name>
</gene>
<dbReference type="SUPFAM" id="SSF51206">
    <property type="entry name" value="cAMP-binding domain-like"/>
    <property type="match status" value="1"/>
</dbReference>
<dbReference type="Pfam" id="PF13545">
    <property type="entry name" value="HTH_Crp_2"/>
    <property type="match status" value="1"/>
</dbReference>
<dbReference type="GO" id="GO:0005829">
    <property type="term" value="C:cytosol"/>
    <property type="evidence" value="ECO:0007669"/>
    <property type="project" value="TreeGrafter"/>
</dbReference>
<feature type="domain" description="HTH crp-type" evidence="5">
    <location>
        <begin position="152"/>
        <end position="220"/>
    </location>
</feature>
<keyword evidence="1" id="KW-0805">Transcription regulation</keyword>
<evidence type="ECO:0000259" key="5">
    <source>
        <dbReference type="PROSITE" id="PS51063"/>
    </source>
</evidence>
<dbReference type="InterPro" id="IPR000595">
    <property type="entry name" value="cNMP-bd_dom"/>
</dbReference>
<comment type="caution">
    <text evidence="6">The sequence shown here is derived from an EMBL/GenBank/DDBJ whole genome shotgun (WGS) entry which is preliminary data.</text>
</comment>
<keyword evidence="3" id="KW-0804">Transcription</keyword>
<dbReference type="RefSeq" id="WP_129256935.1">
    <property type="nucleotide sequence ID" value="NZ_SDKC01000001.1"/>
</dbReference>
<dbReference type="PROSITE" id="PS51063">
    <property type="entry name" value="HTH_CRP_2"/>
    <property type="match status" value="1"/>
</dbReference>
<dbReference type="Proteomes" id="UP000290106">
    <property type="component" value="Unassembled WGS sequence"/>
</dbReference>
<sequence>MDFPILKKIPLFYGVKPEEIPSILHCLSGQIRSFSKGEMIFCAGESITSVGIVLEGSVHIEIDDFWGSKNILNHVGSGQLFGEAYACSPSEPLMVNVVSVTPSQILFLDVPKILHTCEKPCSHHQQMIENLLRIMATSNLQLSRRILHTTPKTIRERLLAYLSYQELLIGSPEITIAFNRQQLADYLSVDRSALSKEIGKMQKDGLLEVKKNEFVLKNRE</sequence>
<dbReference type="EMBL" id="SDKC01000001">
    <property type="protein sequence ID" value="RXS74120.1"/>
    <property type="molecule type" value="Genomic_DNA"/>
</dbReference>
<dbReference type="PANTHER" id="PTHR24567:SF58">
    <property type="entry name" value="CYCLIC AMP-BINDING REGULATORY PROTEIN"/>
    <property type="match status" value="1"/>
</dbReference>
<feature type="domain" description="Cyclic nucleotide-binding" evidence="4">
    <location>
        <begin position="11"/>
        <end position="109"/>
    </location>
</feature>
<dbReference type="GO" id="GO:0003700">
    <property type="term" value="F:DNA-binding transcription factor activity"/>
    <property type="evidence" value="ECO:0007669"/>
    <property type="project" value="TreeGrafter"/>
</dbReference>
<dbReference type="GO" id="GO:0003677">
    <property type="term" value="F:DNA binding"/>
    <property type="evidence" value="ECO:0007669"/>
    <property type="project" value="UniProtKB-KW"/>
</dbReference>
<dbReference type="InterPro" id="IPR050397">
    <property type="entry name" value="Env_Response_Regulators"/>
</dbReference>
<protein>
    <submittedName>
        <fullName evidence="6">Crp/Fnr family transcriptional regulator</fullName>
    </submittedName>
</protein>
<name>A0A4Q1REY1_9FIRM</name>
<dbReference type="InterPro" id="IPR014710">
    <property type="entry name" value="RmlC-like_jellyroll"/>
</dbReference>
<dbReference type="Pfam" id="PF00027">
    <property type="entry name" value="cNMP_binding"/>
    <property type="match status" value="1"/>
</dbReference>